<gene>
    <name evidence="1" type="ORF">E4V82_03790</name>
</gene>
<dbReference type="AlphaFoldDB" id="A0A5N7IJT3"/>
<sequence length="332" mass="38744">MKRRKYLSEFGLNVFTSYKTIIPVEHLNIIKDGHDYHIYSIMSCPKVRYVKDSFKASEECISLTLEKQIKDSVETIEIQHLVLDGNLDHTKLGLACLYPYNKLNIEINDNEWLNTFGRGLSSNKISLEAQGVLDISGPTRNLEFEILYIGQAFGKDGERIATDRLKSHSTLQKILTDYYSSHPDKQLYIFLFEFTPQLQMSFDGLTRIYTATQEEEDSHFNDVMSNPLKYNQIINITEAAMINYFKPPYNVNFVDNFPDEEHKGYSQYYDLDYNNLVVEIDLEFDGNFYVQLCSETNRINSSFDFIQYDLFNDPNRKSMCDIFKSDGKRDDM</sequence>
<protein>
    <submittedName>
        <fullName evidence="1">Uncharacterized protein</fullName>
    </submittedName>
</protein>
<evidence type="ECO:0000313" key="1">
    <source>
        <dbReference type="EMBL" id="MPQ61233.1"/>
    </source>
</evidence>
<evidence type="ECO:0000313" key="2">
    <source>
        <dbReference type="Proteomes" id="UP000342249"/>
    </source>
</evidence>
<organism evidence="1 2">
    <name type="scientific">Clostridium estertheticum</name>
    <dbReference type="NCBI Taxonomy" id="238834"/>
    <lineage>
        <taxon>Bacteria</taxon>
        <taxon>Bacillati</taxon>
        <taxon>Bacillota</taxon>
        <taxon>Clostridia</taxon>
        <taxon>Eubacteriales</taxon>
        <taxon>Clostridiaceae</taxon>
        <taxon>Clostridium</taxon>
    </lineage>
</organism>
<dbReference type="Proteomes" id="UP000342249">
    <property type="component" value="Unassembled WGS sequence"/>
</dbReference>
<dbReference type="EMBL" id="SPSF01000014">
    <property type="protein sequence ID" value="MPQ61233.1"/>
    <property type="molecule type" value="Genomic_DNA"/>
</dbReference>
<reference evidence="1 2" key="1">
    <citation type="journal article" date="2019" name="Lett. Appl. Microbiol.">
        <title>A case of 'blown pack' spoilage of vacuum-packaged pork likely associated with Clostridium estertheticum in Canada.</title>
        <authorList>
            <person name="Zhang P."/>
            <person name="Ward P."/>
            <person name="McMullen L.M."/>
            <person name="Yang X."/>
        </authorList>
    </citation>
    <scope>NUCLEOTIDE SEQUENCE [LARGE SCALE GENOMIC DNA]</scope>
    <source>
        <strain evidence="1 2">MA19</strain>
    </source>
</reference>
<dbReference type="RefSeq" id="WP_152750556.1">
    <property type="nucleotide sequence ID" value="NZ_SPSE01000015.1"/>
</dbReference>
<accession>A0A5N7IJT3</accession>
<proteinExistence type="predicted"/>
<name>A0A5N7IJT3_9CLOT</name>
<comment type="caution">
    <text evidence="1">The sequence shown here is derived from an EMBL/GenBank/DDBJ whole genome shotgun (WGS) entry which is preliminary data.</text>
</comment>